<feature type="region of interest" description="Disordered" evidence="1">
    <location>
        <begin position="236"/>
        <end position="265"/>
    </location>
</feature>
<accession>A0ABD1YRX4</accession>
<sequence>MARSPRRSSATRRLAAIPLLAGPLSVPKAPSASLIYRRFRADPPRCGSAPALFFLSRVGASPPSCGERGAPDFARILRVVDPRRTTDFSSFASCGALRVMGNGSRGRRPPGYGSGVENGFFSPTSELFEALLRVMELNVKGKPALLFFVRSWRPVGFLAPCFFLTRRLGDETGSPRYASPSARRGYGPTLRVMGFRRRDDLGNVRTLRGWIGTASGCTLRSGTSDRARGGRGMDSFIGDAPEPKWPQHGPYSSSARADSAGSPDAEGLPWIRSRGAFLLSILFTEKTVELELMTESGLFFSSRRAFRGVSGLLGSSRRGEGVYRRKTEKKLTTLSNGYLGSATMKNAAKCDT</sequence>
<name>A0ABD1YRX4_9MARC</name>
<comment type="caution">
    <text evidence="2">The sequence shown here is derived from an EMBL/GenBank/DDBJ whole genome shotgun (WGS) entry which is preliminary data.</text>
</comment>
<dbReference type="AlphaFoldDB" id="A0ABD1YRX4"/>
<dbReference type="EMBL" id="JBHFFA010000003">
    <property type="protein sequence ID" value="KAL2632472.1"/>
    <property type="molecule type" value="Genomic_DNA"/>
</dbReference>
<dbReference type="Proteomes" id="UP001605036">
    <property type="component" value="Unassembled WGS sequence"/>
</dbReference>
<evidence type="ECO:0000256" key="1">
    <source>
        <dbReference type="SAM" id="MobiDB-lite"/>
    </source>
</evidence>
<organism evidence="2 3">
    <name type="scientific">Riccia fluitans</name>
    <dbReference type="NCBI Taxonomy" id="41844"/>
    <lineage>
        <taxon>Eukaryota</taxon>
        <taxon>Viridiplantae</taxon>
        <taxon>Streptophyta</taxon>
        <taxon>Embryophyta</taxon>
        <taxon>Marchantiophyta</taxon>
        <taxon>Marchantiopsida</taxon>
        <taxon>Marchantiidae</taxon>
        <taxon>Marchantiales</taxon>
        <taxon>Ricciaceae</taxon>
        <taxon>Riccia</taxon>
    </lineage>
</organism>
<proteinExistence type="predicted"/>
<evidence type="ECO:0000313" key="2">
    <source>
        <dbReference type="EMBL" id="KAL2632472.1"/>
    </source>
</evidence>
<evidence type="ECO:0000313" key="3">
    <source>
        <dbReference type="Proteomes" id="UP001605036"/>
    </source>
</evidence>
<protein>
    <recommendedName>
        <fullName evidence="4">Ribosomal protein L2</fullName>
    </recommendedName>
</protein>
<evidence type="ECO:0008006" key="4">
    <source>
        <dbReference type="Google" id="ProtNLM"/>
    </source>
</evidence>
<keyword evidence="3" id="KW-1185">Reference proteome</keyword>
<gene>
    <name evidence="2" type="ORF">R1flu_003951</name>
</gene>
<reference evidence="2 3" key="1">
    <citation type="submission" date="2024-09" db="EMBL/GenBank/DDBJ databases">
        <title>Chromosome-scale assembly of Riccia fluitans.</title>
        <authorList>
            <person name="Paukszto L."/>
            <person name="Sawicki J."/>
            <person name="Karawczyk K."/>
            <person name="Piernik-Szablinska J."/>
            <person name="Szczecinska M."/>
            <person name="Mazdziarz M."/>
        </authorList>
    </citation>
    <scope>NUCLEOTIDE SEQUENCE [LARGE SCALE GENOMIC DNA]</scope>
    <source>
        <strain evidence="2">Rf_01</strain>
        <tissue evidence="2">Aerial parts of the thallus</tissue>
    </source>
</reference>